<feature type="transmembrane region" description="Helical" evidence="4">
    <location>
        <begin position="12"/>
        <end position="31"/>
    </location>
</feature>
<evidence type="ECO:0000256" key="2">
    <source>
        <dbReference type="ARBA" id="ARBA00023054"/>
    </source>
</evidence>
<dbReference type="Gene3D" id="1.10.287.1490">
    <property type="match status" value="1"/>
</dbReference>
<comment type="caution">
    <text evidence="5">The sequence shown here is derived from an EMBL/GenBank/DDBJ whole genome shotgun (WGS) entry which is preliminary data.</text>
</comment>
<comment type="subcellular location">
    <subcellularLocation>
        <location evidence="1">Cell envelope</location>
    </subcellularLocation>
</comment>
<keyword evidence="2 3" id="KW-0175">Coiled coil</keyword>
<dbReference type="Gene3D" id="2.40.30.170">
    <property type="match status" value="1"/>
</dbReference>
<evidence type="ECO:0000313" key="5">
    <source>
        <dbReference type="EMBL" id="MBX7291672.1"/>
    </source>
</evidence>
<dbReference type="GeneID" id="66300639"/>
<keyword evidence="4" id="KW-0472">Membrane</keyword>
<protein>
    <submittedName>
        <fullName evidence="5">Efflux RND transporter periplasmic adaptor subunit</fullName>
    </submittedName>
</protein>
<dbReference type="AlphaFoldDB" id="A0ABD4RJS4"/>
<accession>A0ABD4RJS4</accession>
<evidence type="ECO:0000256" key="4">
    <source>
        <dbReference type="SAM" id="Phobius"/>
    </source>
</evidence>
<keyword evidence="4" id="KW-0812">Transmembrane</keyword>
<name>A0ABD4RJS4_9CLOT</name>
<reference evidence="5 6" key="1">
    <citation type="submission" date="2021-08" db="EMBL/GenBank/DDBJ databases">
        <title>Genome sequence analysis of Clostridium chauvoei strains of European origin and evaluation of typing options for outbreak investigations.</title>
        <authorList>
            <person name="Abdel-Glil M."/>
            <person name="Thomas P."/>
            <person name="Seyboldt C."/>
        </authorList>
    </citation>
    <scope>NUCLEOTIDE SEQUENCE [LARGE SCALE GENOMIC DNA]</scope>
    <source>
        <strain evidence="5 6">S0260-09</strain>
    </source>
</reference>
<dbReference type="EMBL" id="JAIFTX010000032">
    <property type="protein sequence ID" value="MBX7291672.1"/>
    <property type="molecule type" value="Genomic_DNA"/>
</dbReference>
<evidence type="ECO:0000256" key="1">
    <source>
        <dbReference type="ARBA" id="ARBA00004196"/>
    </source>
</evidence>
<dbReference type="InterPro" id="IPR050465">
    <property type="entry name" value="UPF0194_transport"/>
</dbReference>
<dbReference type="GO" id="GO:0030313">
    <property type="term" value="C:cell envelope"/>
    <property type="evidence" value="ECO:0007669"/>
    <property type="project" value="UniProtKB-SubCell"/>
</dbReference>
<dbReference type="RefSeq" id="WP_021874599.1">
    <property type="nucleotide sequence ID" value="NZ_CP018624.1"/>
</dbReference>
<dbReference type="PANTHER" id="PTHR32347:SF14">
    <property type="entry name" value="EFFLUX SYSTEM COMPONENT YKNX-RELATED"/>
    <property type="match status" value="1"/>
</dbReference>
<dbReference type="Proteomes" id="UP000775179">
    <property type="component" value="Unassembled WGS sequence"/>
</dbReference>
<organism evidence="5 6">
    <name type="scientific">Clostridium chauvoei</name>
    <dbReference type="NCBI Taxonomy" id="46867"/>
    <lineage>
        <taxon>Bacteria</taxon>
        <taxon>Bacillati</taxon>
        <taxon>Bacillota</taxon>
        <taxon>Clostridia</taxon>
        <taxon>Eubacteriales</taxon>
        <taxon>Clostridiaceae</taxon>
        <taxon>Clostridium</taxon>
    </lineage>
</organism>
<evidence type="ECO:0000256" key="3">
    <source>
        <dbReference type="SAM" id="Coils"/>
    </source>
</evidence>
<proteinExistence type="predicted"/>
<keyword evidence="4" id="KW-1133">Transmembrane helix</keyword>
<gene>
    <name evidence="5" type="ORF">K4H94_11745</name>
</gene>
<sequence>MKGKKLTSKNKKIIISISFIIAVGVISALGYKIKVNQNNTKSTVENVADKFEVTGENGLKFKGISVISKEQRVGMDKTLGDIESVNVSNKQEVSEGDVLFTYSNPAISEEVAGVERQIASANEKINRSNGKRTEFNNEIEEYKNQLNAVKSKKQGEATPELEAKEMELTQKLQAAQAKIEAEDAAIETLKDSSADLEKQKEALSSKQKKVIKAEINGVVYINEKGLTDPTVEYMRVVSKEPLIKAEVSEFDVEGLKVDSEVQIKVVSNGDIVKGKISTIDELPTVSVDGKTTAYNFYVKPEKAIRVGFSVEVKVKEDSIQIPKDYVYEQDSKLYVAKSKDDDKEDPFEKIEIKAELKGDNYSLIDGDITLGDKLMKNPSDIFKGDN</sequence>
<feature type="coiled-coil region" evidence="3">
    <location>
        <begin position="111"/>
        <end position="216"/>
    </location>
</feature>
<dbReference type="KEGG" id="cchv:BTM20_02090"/>
<dbReference type="PANTHER" id="PTHR32347">
    <property type="entry name" value="EFFLUX SYSTEM COMPONENT YKNX-RELATED"/>
    <property type="match status" value="1"/>
</dbReference>
<evidence type="ECO:0000313" key="6">
    <source>
        <dbReference type="Proteomes" id="UP000775179"/>
    </source>
</evidence>